<comment type="cofactor">
    <cofactor evidence="1">
        <name>Mg(2+)</name>
        <dbReference type="ChEBI" id="CHEBI:18420"/>
    </cofactor>
</comment>
<evidence type="ECO:0000256" key="7">
    <source>
        <dbReference type="ARBA" id="ARBA00022840"/>
    </source>
</evidence>
<dbReference type="PANTHER" id="PTHR33571:SF14">
    <property type="entry name" value="PROTEIN ADENYLYLTRANSFERASE MJ0435-RELATED"/>
    <property type="match status" value="1"/>
</dbReference>
<keyword evidence="6" id="KW-0547">Nucleotide-binding</keyword>
<dbReference type="InterPro" id="IPR043519">
    <property type="entry name" value="NT_sf"/>
</dbReference>
<sequence length="65" mass="7435">MVYTKEYIINRLKKLKPSLQKRYPISELGLFGSVARGEHSETSDIDVLVDFSDSIGWVFLGLQMN</sequence>
<evidence type="ECO:0000256" key="9">
    <source>
        <dbReference type="ARBA" id="ARBA00038276"/>
    </source>
</evidence>
<dbReference type="CDD" id="cd05403">
    <property type="entry name" value="NT_KNTase_like"/>
    <property type="match status" value="1"/>
</dbReference>
<evidence type="ECO:0000256" key="8">
    <source>
        <dbReference type="ARBA" id="ARBA00022842"/>
    </source>
</evidence>
<keyword evidence="7" id="KW-0067">ATP-binding</keyword>
<dbReference type="Proteomes" id="UP000597338">
    <property type="component" value="Unassembled WGS sequence"/>
</dbReference>
<evidence type="ECO:0000256" key="1">
    <source>
        <dbReference type="ARBA" id="ARBA00001946"/>
    </source>
</evidence>
<dbReference type="InterPro" id="IPR002934">
    <property type="entry name" value="Polymerase_NTP_transf_dom"/>
</dbReference>
<accession>A0ABQ1L2U8</accession>
<gene>
    <name evidence="11" type="ORF">GCM10011386_08260</name>
</gene>
<dbReference type="RefSeq" id="WP_229717412.1">
    <property type="nucleotide sequence ID" value="NZ_BMIK01000002.1"/>
</dbReference>
<evidence type="ECO:0000256" key="6">
    <source>
        <dbReference type="ARBA" id="ARBA00022741"/>
    </source>
</evidence>
<evidence type="ECO:0000256" key="4">
    <source>
        <dbReference type="ARBA" id="ARBA00022695"/>
    </source>
</evidence>
<reference evidence="12" key="1">
    <citation type="journal article" date="2019" name="Int. J. Syst. Evol. Microbiol.">
        <title>The Global Catalogue of Microorganisms (GCM) 10K type strain sequencing project: providing services to taxonomists for standard genome sequencing and annotation.</title>
        <authorList>
            <consortium name="The Broad Institute Genomics Platform"/>
            <consortium name="The Broad Institute Genome Sequencing Center for Infectious Disease"/>
            <person name="Wu L."/>
            <person name="Ma J."/>
        </authorList>
    </citation>
    <scope>NUCLEOTIDE SEQUENCE [LARGE SCALE GENOMIC DNA]</scope>
    <source>
        <strain evidence="12">CGMCC 1.15342</strain>
    </source>
</reference>
<keyword evidence="4" id="KW-0548">Nucleotidyltransferase</keyword>
<proteinExistence type="inferred from homology"/>
<name>A0ABQ1L2U8_9SPHI</name>
<keyword evidence="12" id="KW-1185">Reference proteome</keyword>
<protein>
    <recommendedName>
        <fullName evidence="10">Polymerase nucleotidyl transferase domain-containing protein</fullName>
    </recommendedName>
</protein>
<keyword evidence="2" id="KW-1277">Toxin-antitoxin system</keyword>
<dbReference type="Gene3D" id="3.30.460.10">
    <property type="entry name" value="Beta Polymerase, domain 2"/>
    <property type="match status" value="1"/>
</dbReference>
<dbReference type="SUPFAM" id="SSF81301">
    <property type="entry name" value="Nucleotidyltransferase"/>
    <property type="match status" value="1"/>
</dbReference>
<evidence type="ECO:0000256" key="2">
    <source>
        <dbReference type="ARBA" id="ARBA00022649"/>
    </source>
</evidence>
<dbReference type="EMBL" id="BMIK01000002">
    <property type="protein sequence ID" value="GGC18753.1"/>
    <property type="molecule type" value="Genomic_DNA"/>
</dbReference>
<dbReference type="PANTHER" id="PTHR33571">
    <property type="entry name" value="SSL8005 PROTEIN"/>
    <property type="match status" value="1"/>
</dbReference>
<keyword evidence="5" id="KW-0479">Metal-binding</keyword>
<organism evidence="11 12">
    <name type="scientific">Parapedobacter defluvii</name>
    <dbReference type="NCBI Taxonomy" id="2045106"/>
    <lineage>
        <taxon>Bacteria</taxon>
        <taxon>Pseudomonadati</taxon>
        <taxon>Bacteroidota</taxon>
        <taxon>Sphingobacteriia</taxon>
        <taxon>Sphingobacteriales</taxon>
        <taxon>Sphingobacteriaceae</taxon>
        <taxon>Parapedobacter</taxon>
    </lineage>
</organism>
<evidence type="ECO:0000256" key="3">
    <source>
        <dbReference type="ARBA" id="ARBA00022679"/>
    </source>
</evidence>
<keyword evidence="8" id="KW-0460">Magnesium</keyword>
<dbReference type="Pfam" id="PF01909">
    <property type="entry name" value="NTP_transf_2"/>
    <property type="match status" value="1"/>
</dbReference>
<feature type="domain" description="Polymerase nucleotidyl transferase" evidence="10">
    <location>
        <begin position="12"/>
        <end position="54"/>
    </location>
</feature>
<comment type="similarity">
    <text evidence="9">Belongs to the MntA antitoxin family.</text>
</comment>
<dbReference type="InterPro" id="IPR052038">
    <property type="entry name" value="Type-VII_TA_antitoxin"/>
</dbReference>
<evidence type="ECO:0000313" key="12">
    <source>
        <dbReference type="Proteomes" id="UP000597338"/>
    </source>
</evidence>
<evidence type="ECO:0000256" key="5">
    <source>
        <dbReference type="ARBA" id="ARBA00022723"/>
    </source>
</evidence>
<evidence type="ECO:0000313" key="11">
    <source>
        <dbReference type="EMBL" id="GGC18753.1"/>
    </source>
</evidence>
<evidence type="ECO:0000259" key="10">
    <source>
        <dbReference type="Pfam" id="PF01909"/>
    </source>
</evidence>
<comment type="caution">
    <text evidence="11">The sequence shown here is derived from an EMBL/GenBank/DDBJ whole genome shotgun (WGS) entry which is preliminary data.</text>
</comment>
<keyword evidence="3" id="KW-0808">Transferase</keyword>